<feature type="domain" description="CID" evidence="1">
    <location>
        <begin position="1"/>
        <end position="127"/>
    </location>
</feature>
<accession>A0AAU9ITK9</accession>
<dbReference type="Gene3D" id="1.25.40.90">
    <property type="match status" value="1"/>
</dbReference>
<name>A0AAU9ITK9_9CILI</name>
<dbReference type="AlphaFoldDB" id="A0AAU9ITK9"/>
<dbReference type="SMART" id="SM00582">
    <property type="entry name" value="RPR"/>
    <property type="match status" value="1"/>
</dbReference>
<dbReference type="EMBL" id="CAJZBQ010000014">
    <property type="protein sequence ID" value="CAG9315509.1"/>
    <property type="molecule type" value="Genomic_DNA"/>
</dbReference>
<reference evidence="2" key="1">
    <citation type="submission" date="2021-09" db="EMBL/GenBank/DDBJ databases">
        <authorList>
            <consortium name="AG Swart"/>
            <person name="Singh M."/>
            <person name="Singh A."/>
            <person name="Seah K."/>
            <person name="Emmerich C."/>
        </authorList>
    </citation>
    <scope>NUCLEOTIDE SEQUENCE</scope>
    <source>
        <strain evidence="2">ATCC30299</strain>
    </source>
</reference>
<evidence type="ECO:0000313" key="2">
    <source>
        <dbReference type="EMBL" id="CAG9315509.1"/>
    </source>
</evidence>
<keyword evidence="3" id="KW-1185">Reference proteome</keyword>
<organism evidence="2 3">
    <name type="scientific">Blepharisma stoltei</name>
    <dbReference type="NCBI Taxonomy" id="1481888"/>
    <lineage>
        <taxon>Eukaryota</taxon>
        <taxon>Sar</taxon>
        <taxon>Alveolata</taxon>
        <taxon>Ciliophora</taxon>
        <taxon>Postciliodesmatophora</taxon>
        <taxon>Heterotrichea</taxon>
        <taxon>Heterotrichida</taxon>
        <taxon>Blepharismidae</taxon>
        <taxon>Blepharisma</taxon>
    </lineage>
</organism>
<dbReference type="InterPro" id="IPR008942">
    <property type="entry name" value="ENTH_VHS"/>
</dbReference>
<sequence>MVSEFKELLDRLDPTQERIHSTSFWCQEFLYTHPNHMQTIVDLWSKSIETSNQKIALLFLANDIIQNARNETLKAMFQFSLPRAITVSATNPGSIQDIRKVLKVWDDRQVFPRHIIEEWEKICERAESQGPKSDRSQLTYVINLAKKMKKLKQAGLAVERCQGEDIRRVAYAEQKAREEVIKEIVSAMKKVYHGDLNVSIHLHKINEKLNKIEEIES</sequence>
<dbReference type="Pfam" id="PF04818">
    <property type="entry name" value="CID"/>
    <property type="match status" value="1"/>
</dbReference>
<dbReference type="InterPro" id="IPR006569">
    <property type="entry name" value="CID_dom"/>
</dbReference>
<evidence type="ECO:0000259" key="1">
    <source>
        <dbReference type="PROSITE" id="PS51391"/>
    </source>
</evidence>
<gene>
    <name evidence="2" type="ORF">BSTOLATCC_MIC14264</name>
</gene>
<comment type="caution">
    <text evidence="2">The sequence shown here is derived from an EMBL/GenBank/DDBJ whole genome shotgun (WGS) entry which is preliminary data.</text>
</comment>
<protein>
    <recommendedName>
        <fullName evidence="1">CID domain-containing protein</fullName>
    </recommendedName>
</protein>
<dbReference type="Proteomes" id="UP001162131">
    <property type="component" value="Unassembled WGS sequence"/>
</dbReference>
<evidence type="ECO:0000313" key="3">
    <source>
        <dbReference type="Proteomes" id="UP001162131"/>
    </source>
</evidence>
<dbReference type="SUPFAM" id="SSF48464">
    <property type="entry name" value="ENTH/VHS domain"/>
    <property type="match status" value="1"/>
</dbReference>
<proteinExistence type="predicted"/>
<dbReference type="PROSITE" id="PS51391">
    <property type="entry name" value="CID"/>
    <property type="match status" value="1"/>
</dbReference>